<feature type="domain" description="Beta-mannosidase-like galactose-binding" evidence="2">
    <location>
        <begin position="39"/>
        <end position="96"/>
    </location>
</feature>
<dbReference type="SUPFAM" id="SSF49785">
    <property type="entry name" value="Galactose-binding domain-like"/>
    <property type="match status" value="1"/>
</dbReference>
<proteinExistence type="predicted"/>
<dbReference type="InterPro" id="IPR008979">
    <property type="entry name" value="Galactose-bd-like_sf"/>
</dbReference>
<evidence type="ECO:0000256" key="1">
    <source>
        <dbReference type="ARBA" id="ARBA00022801"/>
    </source>
</evidence>
<sequence>MDIRDQSPRFYHLKQCPGLPVVRRSGNSRSRAIRRENHLESTNRFLSHRVDITALLKPRESNILSIKLDSAFLCGRALQKKHPEVRLEISRTHTSNVRVDYL</sequence>
<evidence type="ECO:0000313" key="3">
    <source>
        <dbReference type="EMBL" id="EWZ45817.1"/>
    </source>
</evidence>
<evidence type="ECO:0000259" key="2">
    <source>
        <dbReference type="Pfam" id="PF22666"/>
    </source>
</evidence>
<organism evidence="3">
    <name type="scientific">Fusarium oxysporum Fo47</name>
    <dbReference type="NCBI Taxonomy" id="660027"/>
    <lineage>
        <taxon>Eukaryota</taxon>
        <taxon>Fungi</taxon>
        <taxon>Dikarya</taxon>
        <taxon>Ascomycota</taxon>
        <taxon>Pezizomycotina</taxon>
        <taxon>Sordariomycetes</taxon>
        <taxon>Hypocreomycetidae</taxon>
        <taxon>Hypocreales</taxon>
        <taxon>Nectriaceae</taxon>
        <taxon>Fusarium</taxon>
        <taxon>Fusarium oxysporum species complex</taxon>
    </lineage>
</organism>
<dbReference type="AlphaFoldDB" id="W9KN14"/>
<dbReference type="Proteomes" id="UP000030766">
    <property type="component" value="Unassembled WGS sequence"/>
</dbReference>
<dbReference type="InterPro" id="IPR054593">
    <property type="entry name" value="Beta-mannosidase-like_N2"/>
</dbReference>
<reference evidence="3" key="2">
    <citation type="submission" date="2012-06" db="EMBL/GenBank/DDBJ databases">
        <title>Annotation of the Genome Sequence of Fusarium oxysporum Fo47.</title>
        <authorList>
            <consortium name="The Broad Institute Genomics Platform"/>
            <person name="Ma L.-J."/>
            <person name="Corby-Kistler H."/>
            <person name="Broz K."/>
            <person name="Gale L.R."/>
            <person name="Jonkers W."/>
            <person name="O'Donnell K."/>
            <person name="Ploetz R."/>
            <person name="Steinberg C."/>
            <person name="Schwartz D.C."/>
            <person name="VanEtten H."/>
            <person name="Zhou S."/>
            <person name="Young S.K."/>
            <person name="Zeng Q."/>
            <person name="Gargeya S."/>
            <person name="Fitzgerald M."/>
            <person name="Abouelleil A."/>
            <person name="Alvarado L."/>
            <person name="Chapman S.B."/>
            <person name="Gainer-Dewar J."/>
            <person name="Goldberg J."/>
            <person name="Griggs A."/>
            <person name="Gujja S."/>
            <person name="Hansen M."/>
            <person name="Howarth C."/>
            <person name="Imamovic A."/>
            <person name="Ireland A."/>
            <person name="Larimer J."/>
            <person name="McCowan C."/>
            <person name="Murphy C."/>
            <person name="Pearson M."/>
            <person name="Poon T.W."/>
            <person name="Priest M."/>
            <person name="Roberts A."/>
            <person name="Saif S."/>
            <person name="Shea T."/>
            <person name="Sykes S."/>
            <person name="Wortman J."/>
            <person name="Nusbaum C."/>
            <person name="Birren B."/>
        </authorList>
    </citation>
    <scope>NUCLEOTIDE SEQUENCE</scope>
    <source>
        <strain evidence="3">Fo47</strain>
    </source>
</reference>
<keyword evidence="1" id="KW-0378">Hydrolase</keyword>
<dbReference type="HOGENOM" id="CLU_2277605_0_0_1"/>
<reference evidence="3" key="1">
    <citation type="submission" date="2011-06" db="EMBL/GenBank/DDBJ databases">
        <title>The Genome Sequence of Fusarium oxysporum Fo47.</title>
        <authorList>
            <consortium name="The Broad Institute Genome Sequencing Platform"/>
            <person name="Ma L.-J."/>
            <person name="Gale L.R."/>
            <person name="Schwartz D.C."/>
            <person name="Zhou S."/>
            <person name="Corby-Kistler H."/>
            <person name="Young S.K."/>
            <person name="Zeng Q."/>
            <person name="Gargeya S."/>
            <person name="Fitzgerald M."/>
            <person name="Haas B."/>
            <person name="Abouelleil A."/>
            <person name="Alvarado L."/>
            <person name="Arachchi H.M."/>
            <person name="Berlin A."/>
            <person name="Brown A."/>
            <person name="Chapman S.B."/>
            <person name="Chen Z."/>
            <person name="Dunbar C."/>
            <person name="Freedman E."/>
            <person name="Gearin G."/>
            <person name="Gellesch M."/>
            <person name="Goldberg J."/>
            <person name="Griggs A."/>
            <person name="Gujja S."/>
            <person name="Heiman D."/>
            <person name="Howarth C."/>
            <person name="Larson L."/>
            <person name="Lui A."/>
            <person name="MacDonald P.J.P."/>
            <person name="Mehta T."/>
            <person name="Montmayeur A."/>
            <person name="Murphy C."/>
            <person name="Neiman D."/>
            <person name="Pearson M."/>
            <person name="Priest M."/>
            <person name="Roberts A."/>
            <person name="Saif S."/>
            <person name="Shea T."/>
            <person name="Shenoy N."/>
            <person name="Sisk P."/>
            <person name="Stolte C."/>
            <person name="Sykes S."/>
            <person name="Wortman J."/>
            <person name="Nusbaum C."/>
            <person name="Birren B."/>
        </authorList>
    </citation>
    <scope>NUCLEOTIDE SEQUENCE [LARGE SCALE GENOMIC DNA]</scope>
    <source>
        <strain evidence="3">Fo47</strain>
    </source>
</reference>
<dbReference type="EMBL" id="JH717898">
    <property type="protein sequence ID" value="EWZ45817.1"/>
    <property type="molecule type" value="Genomic_DNA"/>
</dbReference>
<name>W9KN14_FUSOX</name>
<accession>W9KN14</accession>
<protein>
    <recommendedName>
        <fullName evidence="2">Beta-mannosidase-like galactose-binding domain-containing protein</fullName>
    </recommendedName>
</protein>
<dbReference type="Gene3D" id="2.60.120.260">
    <property type="entry name" value="Galactose-binding domain-like"/>
    <property type="match status" value="1"/>
</dbReference>
<dbReference type="VEuPathDB" id="FungiDB:FOZG_06028"/>
<dbReference type="Pfam" id="PF22666">
    <property type="entry name" value="Glyco_hydro_2_N2"/>
    <property type="match status" value="1"/>
</dbReference>
<dbReference type="GO" id="GO:0004553">
    <property type="term" value="F:hydrolase activity, hydrolyzing O-glycosyl compounds"/>
    <property type="evidence" value="ECO:0007669"/>
    <property type="project" value="UniProtKB-ARBA"/>
</dbReference>
<gene>
    <name evidence="3" type="ORF">FOZG_06028</name>
</gene>